<dbReference type="InterPro" id="IPR000835">
    <property type="entry name" value="HTH_MarR-typ"/>
</dbReference>
<dbReference type="AlphaFoldDB" id="A0A5A5TCY5"/>
<dbReference type="SMART" id="SM00347">
    <property type="entry name" value="HTH_MARR"/>
    <property type="match status" value="1"/>
</dbReference>
<proteinExistence type="predicted"/>
<dbReference type="PANTHER" id="PTHR33164">
    <property type="entry name" value="TRANSCRIPTIONAL REGULATOR, MARR FAMILY"/>
    <property type="match status" value="1"/>
</dbReference>
<dbReference type="Proteomes" id="UP000322530">
    <property type="component" value="Unassembled WGS sequence"/>
</dbReference>
<sequence>MYMMNFDEHGIEDLHLMRQIHIGRLLQQVYRQFNQQAIAMLQERGHQGLTLAHIQLLSHLDVEGNRITVLAERAGITKQSMGQLVTDLEDQRYIERKADPSDRRASLVFFTDRGWEFLQHAYAVWREIEADYQSILGEAEMRQLRASLAKLSVHFKGIRTS</sequence>
<dbReference type="InterPro" id="IPR039422">
    <property type="entry name" value="MarR/SlyA-like"/>
</dbReference>
<evidence type="ECO:0000313" key="3">
    <source>
        <dbReference type="Proteomes" id="UP000322530"/>
    </source>
</evidence>
<dbReference type="Pfam" id="PF12802">
    <property type="entry name" value="MarR_2"/>
    <property type="match status" value="1"/>
</dbReference>
<dbReference type="GO" id="GO:0003700">
    <property type="term" value="F:DNA-binding transcription factor activity"/>
    <property type="evidence" value="ECO:0007669"/>
    <property type="project" value="InterPro"/>
</dbReference>
<evidence type="ECO:0000259" key="1">
    <source>
        <dbReference type="PROSITE" id="PS50995"/>
    </source>
</evidence>
<gene>
    <name evidence="2" type="ORF">KDI_29450</name>
</gene>
<dbReference type="PROSITE" id="PS50995">
    <property type="entry name" value="HTH_MARR_2"/>
    <property type="match status" value="1"/>
</dbReference>
<dbReference type="InterPro" id="IPR036388">
    <property type="entry name" value="WH-like_DNA-bd_sf"/>
</dbReference>
<name>A0A5A5TCY5_9CHLR</name>
<organism evidence="2 3">
    <name type="scientific">Dictyobacter arantiisoli</name>
    <dbReference type="NCBI Taxonomy" id="2014874"/>
    <lineage>
        <taxon>Bacteria</taxon>
        <taxon>Bacillati</taxon>
        <taxon>Chloroflexota</taxon>
        <taxon>Ktedonobacteria</taxon>
        <taxon>Ktedonobacterales</taxon>
        <taxon>Dictyobacteraceae</taxon>
        <taxon>Dictyobacter</taxon>
    </lineage>
</organism>
<dbReference type="GO" id="GO:0006950">
    <property type="term" value="P:response to stress"/>
    <property type="evidence" value="ECO:0007669"/>
    <property type="project" value="TreeGrafter"/>
</dbReference>
<comment type="caution">
    <text evidence="2">The sequence shown here is derived from an EMBL/GenBank/DDBJ whole genome shotgun (WGS) entry which is preliminary data.</text>
</comment>
<evidence type="ECO:0000313" key="2">
    <source>
        <dbReference type="EMBL" id="GCF09381.1"/>
    </source>
</evidence>
<dbReference type="SUPFAM" id="SSF46785">
    <property type="entry name" value="Winged helix' DNA-binding domain"/>
    <property type="match status" value="1"/>
</dbReference>
<dbReference type="EMBL" id="BIXY01000042">
    <property type="protein sequence ID" value="GCF09381.1"/>
    <property type="molecule type" value="Genomic_DNA"/>
</dbReference>
<dbReference type="Gene3D" id="1.10.10.10">
    <property type="entry name" value="Winged helix-like DNA-binding domain superfamily/Winged helix DNA-binding domain"/>
    <property type="match status" value="1"/>
</dbReference>
<protein>
    <submittedName>
        <fullName evidence="2">Transcriptional regulator</fullName>
    </submittedName>
</protein>
<dbReference type="InterPro" id="IPR036390">
    <property type="entry name" value="WH_DNA-bd_sf"/>
</dbReference>
<keyword evidence="3" id="KW-1185">Reference proteome</keyword>
<dbReference type="PANTHER" id="PTHR33164:SF57">
    <property type="entry name" value="MARR-FAMILY TRANSCRIPTIONAL REGULATOR"/>
    <property type="match status" value="1"/>
</dbReference>
<accession>A0A5A5TCY5</accession>
<reference evidence="2 3" key="1">
    <citation type="submission" date="2019-01" db="EMBL/GenBank/DDBJ databases">
        <title>Draft genome sequence of Dictyobacter sp. Uno17.</title>
        <authorList>
            <person name="Wang C.M."/>
            <person name="Zheng Y."/>
            <person name="Sakai Y."/>
            <person name="Abe K."/>
            <person name="Yokota A."/>
            <person name="Yabe S."/>
        </authorList>
    </citation>
    <scope>NUCLEOTIDE SEQUENCE [LARGE SCALE GENOMIC DNA]</scope>
    <source>
        <strain evidence="2 3">Uno17</strain>
    </source>
</reference>
<feature type="domain" description="HTH marR-type" evidence="1">
    <location>
        <begin position="19"/>
        <end position="153"/>
    </location>
</feature>